<protein>
    <recommendedName>
        <fullName evidence="3">RRXRR domain-containing protein</fullName>
    </recommendedName>
</protein>
<organism evidence="1 2">
    <name type="scientific">Durusdinium trenchii</name>
    <dbReference type="NCBI Taxonomy" id="1381693"/>
    <lineage>
        <taxon>Eukaryota</taxon>
        <taxon>Sar</taxon>
        <taxon>Alveolata</taxon>
        <taxon>Dinophyceae</taxon>
        <taxon>Suessiales</taxon>
        <taxon>Symbiodiniaceae</taxon>
        <taxon>Durusdinium</taxon>
    </lineage>
</organism>
<gene>
    <name evidence="1" type="ORF">SCF082_LOCUS4251</name>
</gene>
<dbReference type="Proteomes" id="UP001642464">
    <property type="component" value="Unassembled WGS sequence"/>
</dbReference>
<proteinExistence type="predicted"/>
<evidence type="ECO:0000313" key="1">
    <source>
        <dbReference type="EMBL" id="CAK8995201.1"/>
    </source>
</evidence>
<dbReference type="EMBL" id="CAXAMM010002213">
    <property type="protein sequence ID" value="CAK8995201.1"/>
    <property type="molecule type" value="Genomic_DNA"/>
</dbReference>
<keyword evidence="2" id="KW-1185">Reference proteome</keyword>
<evidence type="ECO:0000313" key="2">
    <source>
        <dbReference type="Proteomes" id="UP001642464"/>
    </source>
</evidence>
<comment type="caution">
    <text evidence="1">The sequence shown here is derived from an EMBL/GenBank/DDBJ whole genome shotgun (WGS) entry which is preliminary data.</text>
</comment>
<name>A0ABP0HY91_9DINO</name>
<sequence length="300" mass="34376">MPKKIMKAVKKNKPQVWPASKTGKARAFMKSTTTMKKLKPVPYVRHAGVQTKFRKERVHFGVSVQGLFSMRPQALFRVLQKDGILPDWKGVPVAATPVILGMNHKPVSRIYNNIEIARSRRVIKKQKEIQFGAKNQWRDVEADEVDVGKEIDLQRKKAKWEQWGGIVERGQPNTLVLFRLPPKITAVRSPGPGPITKRDWRPMANKFLAGRNVILHTDETYKMKVPSVLRDNVVHKKKKMLVKGKQVWVKPHYTKIWEHKLPCGKRVTVKAGAQIIDRFWGHLRTSLKYAPRKVGSIALA</sequence>
<evidence type="ECO:0008006" key="3">
    <source>
        <dbReference type="Google" id="ProtNLM"/>
    </source>
</evidence>
<reference evidence="1 2" key="1">
    <citation type="submission" date="2024-02" db="EMBL/GenBank/DDBJ databases">
        <authorList>
            <person name="Chen Y."/>
            <person name="Shah S."/>
            <person name="Dougan E. K."/>
            <person name="Thang M."/>
            <person name="Chan C."/>
        </authorList>
    </citation>
    <scope>NUCLEOTIDE SEQUENCE [LARGE SCALE GENOMIC DNA]</scope>
</reference>
<accession>A0ABP0HY91</accession>